<dbReference type="PANTHER" id="PTHR21666">
    <property type="entry name" value="PEPTIDASE-RELATED"/>
    <property type="match status" value="1"/>
</dbReference>
<feature type="domain" description="M23ase beta-sheet core" evidence="3">
    <location>
        <begin position="320"/>
        <end position="415"/>
    </location>
</feature>
<dbReference type="AlphaFoldDB" id="A0A2H0W3M8"/>
<proteinExistence type="predicted"/>
<organism evidence="4 5">
    <name type="scientific">Candidatus Buchananbacteria bacterium CG10_big_fil_rev_8_21_14_0_10_33_19</name>
    <dbReference type="NCBI Taxonomy" id="1974525"/>
    <lineage>
        <taxon>Bacteria</taxon>
        <taxon>Candidatus Buchananiibacteriota</taxon>
    </lineage>
</organism>
<dbReference type="Gene3D" id="2.70.70.10">
    <property type="entry name" value="Glucose Permease (Domain IIA)"/>
    <property type="match status" value="1"/>
</dbReference>
<name>A0A2H0W3M8_9BACT</name>
<keyword evidence="2" id="KW-1133">Transmembrane helix</keyword>
<dbReference type="SUPFAM" id="SSF51261">
    <property type="entry name" value="Duplicated hybrid motif"/>
    <property type="match status" value="1"/>
</dbReference>
<sequence>MPRQDRLWNLAKYHIIALLLMPILLVGVFLFTTRGLVAEETAVTTGANQTEVDDLTQQIDDQRKKIDAIADKINEYKSSISKFQKQSNTLKNQVYIIDNQIAKTELDIEAKNEEVTVTELEISKVELEIVDNQKAIEEQKKYLSAFIRLLDYYDDKDYLSILLNNNSFSEFFDQINNIEGIEEDLQKTLNRFQELIDRYNAQKDELNAKRDKLSELLNKLESEKDSLQAQIGTKQYLIAETNNSENKYQGLVSDLKQQQLAANNAVAEMERRLRQELEKKGPDEAFNNLAEAALIWPTSSHRITAHFHDADYPFKATVGEHSGLDIGVGKGTPVMAAESGYVAKAAIGTKWYGNYVMIIHSNNLATLYAHLNSLNVKTDQYISKGQVIGLSGSTGFSSGPHLHFEVRSGGIPVNPLNYLP</sequence>
<reference evidence="5" key="1">
    <citation type="submission" date="2017-09" db="EMBL/GenBank/DDBJ databases">
        <title>Depth-based differentiation of microbial function through sediment-hosted aquifers and enrichment of novel symbionts in the deep terrestrial subsurface.</title>
        <authorList>
            <person name="Probst A.J."/>
            <person name="Ladd B."/>
            <person name="Jarett J.K."/>
            <person name="Geller-Mcgrath D.E."/>
            <person name="Sieber C.M.K."/>
            <person name="Emerson J.B."/>
            <person name="Anantharaman K."/>
            <person name="Thomas B.C."/>
            <person name="Malmstrom R."/>
            <person name="Stieglmeier M."/>
            <person name="Klingl A."/>
            <person name="Woyke T."/>
            <person name="Ryan C.M."/>
            <person name="Banfield J.F."/>
        </authorList>
    </citation>
    <scope>NUCLEOTIDE SEQUENCE [LARGE SCALE GENOMIC DNA]</scope>
</reference>
<keyword evidence="1" id="KW-0175">Coiled coil</keyword>
<dbReference type="PANTHER" id="PTHR21666:SF270">
    <property type="entry name" value="MUREIN HYDROLASE ACTIVATOR ENVC"/>
    <property type="match status" value="1"/>
</dbReference>
<dbReference type="InterPro" id="IPR011055">
    <property type="entry name" value="Dup_hybrid_motif"/>
</dbReference>
<protein>
    <recommendedName>
        <fullName evidence="3">M23ase beta-sheet core domain-containing protein</fullName>
    </recommendedName>
</protein>
<keyword evidence="2" id="KW-0812">Transmembrane</keyword>
<evidence type="ECO:0000256" key="2">
    <source>
        <dbReference type="SAM" id="Phobius"/>
    </source>
</evidence>
<dbReference type="Pfam" id="PF01551">
    <property type="entry name" value="Peptidase_M23"/>
    <property type="match status" value="1"/>
</dbReference>
<evidence type="ECO:0000313" key="5">
    <source>
        <dbReference type="Proteomes" id="UP000229056"/>
    </source>
</evidence>
<dbReference type="InterPro" id="IPR050570">
    <property type="entry name" value="Cell_wall_metabolism_enzyme"/>
</dbReference>
<feature type="transmembrane region" description="Helical" evidence="2">
    <location>
        <begin position="12"/>
        <end position="31"/>
    </location>
</feature>
<keyword evidence="2" id="KW-0472">Membrane</keyword>
<comment type="caution">
    <text evidence="4">The sequence shown here is derived from an EMBL/GenBank/DDBJ whole genome shotgun (WGS) entry which is preliminary data.</text>
</comment>
<dbReference type="Proteomes" id="UP000229056">
    <property type="component" value="Unassembled WGS sequence"/>
</dbReference>
<dbReference type="GO" id="GO:0004222">
    <property type="term" value="F:metalloendopeptidase activity"/>
    <property type="evidence" value="ECO:0007669"/>
    <property type="project" value="TreeGrafter"/>
</dbReference>
<accession>A0A2H0W3M8</accession>
<dbReference type="InterPro" id="IPR016047">
    <property type="entry name" value="M23ase_b-sheet_dom"/>
</dbReference>
<gene>
    <name evidence="4" type="ORF">COT80_04325</name>
</gene>
<feature type="coiled-coil region" evidence="1">
    <location>
        <begin position="52"/>
        <end position="128"/>
    </location>
</feature>
<feature type="coiled-coil region" evidence="1">
    <location>
        <begin position="178"/>
        <end position="272"/>
    </location>
</feature>
<dbReference type="EMBL" id="PEZY01000012">
    <property type="protein sequence ID" value="PIS05965.1"/>
    <property type="molecule type" value="Genomic_DNA"/>
</dbReference>
<dbReference type="CDD" id="cd12797">
    <property type="entry name" value="M23_peptidase"/>
    <property type="match status" value="1"/>
</dbReference>
<evidence type="ECO:0000259" key="3">
    <source>
        <dbReference type="Pfam" id="PF01551"/>
    </source>
</evidence>
<dbReference type="Gene3D" id="6.10.250.3150">
    <property type="match status" value="1"/>
</dbReference>
<evidence type="ECO:0000313" key="4">
    <source>
        <dbReference type="EMBL" id="PIS05965.1"/>
    </source>
</evidence>
<evidence type="ECO:0000256" key="1">
    <source>
        <dbReference type="SAM" id="Coils"/>
    </source>
</evidence>